<evidence type="ECO:0000313" key="2">
    <source>
        <dbReference type="Proteomes" id="UP000242949"/>
    </source>
</evidence>
<evidence type="ECO:0008006" key="3">
    <source>
        <dbReference type="Google" id="ProtNLM"/>
    </source>
</evidence>
<gene>
    <name evidence="1" type="ORF">SAMN05421734_103269</name>
</gene>
<dbReference type="Proteomes" id="UP000242949">
    <property type="component" value="Unassembled WGS sequence"/>
</dbReference>
<dbReference type="STRING" id="1612202.SAMN05421734_103269"/>
<proteinExistence type="predicted"/>
<name>A0A1G6HZJ8_9BACI</name>
<evidence type="ECO:0000313" key="1">
    <source>
        <dbReference type="EMBL" id="SDB98906.1"/>
    </source>
</evidence>
<dbReference type="EMBL" id="FMYI01000003">
    <property type="protein sequence ID" value="SDB98906.1"/>
    <property type="molecule type" value="Genomic_DNA"/>
</dbReference>
<reference evidence="2" key="1">
    <citation type="submission" date="2016-09" db="EMBL/GenBank/DDBJ databases">
        <authorList>
            <person name="Varghese N."/>
            <person name="Submissions S."/>
        </authorList>
    </citation>
    <scope>NUCLEOTIDE SEQUENCE [LARGE SCALE GENOMIC DNA]</scope>
    <source>
        <strain evidence="2">S5</strain>
    </source>
</reference>
<dbReference type="AlphaFoldDB" id="A0A1G6HZJ8"/>
<organism evidence="1 2">
    <name type="scientific">Pelagirhabdus alkalitolerans</name>
    <dbReference type="NCBI Taxonomy" id="1612202"/>
    <lineage>
        <taxon>Bacteria</taxon>
        <taxon>Bacillati</taxon>
        <taxon>Bacillota</taxon>
        <taxon>Bacilli</taxon>
        <taxon>Bacillales</taxon>
        <taxon>Bacillaceae</taxon>
        <taxon>Pelagirhabdus</taxon>
    </lineage>
</organism>
<sequence>MFKFILILFIFSLLIDLSKDVETSNIQPTYSHYDQLTQSFQVKSYRIEPHDTFQAVVFKINNRKTIDMEQALLDFYALNPKANHNELNIGDHYLWPKYDEQ</sequence>
<protein>
    <recommendedName>
        <fullName evidence="3">LysM domain-containing protein</fullName>
    </recommendedName>
</protein>
<keyword evidence="2" id="KW-1185">Reference proteome</keyword>
<accession>A0A1G6HZJ8</accession>
<dbReference type="OrthoDB" id="2691912at2"/>